<keyword evidence="3" id="KW-1185">Reference proteome</keyword>
<accession>A0A2T2ZU61</accession>
<reference evidence="2 3" key="1">
    <citation type="journal article" date="2018" name="Mycol. Prog.">
        <title>Coniella lustricola, a new species from submerged detritus.</title>
        <authorList>
            <person name="Raudabaugh D.B."/>
            <person name="Iturriaga T."/>
            <person name="Carver A."/>
            <person name="Mondo S."/>
            <person name="Pangilinan J."/>
            <person name="Lipzen A."/>
            <person name="He G."/>
            <person name="Amirebrahimi M."/>
            <person name="Grigoriev I.V."/>
            <person name="Miller A.N."/>
        </authorList>
    </citation>
    <scope>NUCLEOTIDE SEQUENCE [LARGE SCALE GENOMIC DNA]</scope>
    <source>
        <strain evidence="2 3">B22-T-1</strain>
    </source>
</reference>
<dbReference type="OrthoDB" id="5149687at2759"/>
<name>A0A2T2ZU61_9PEZI</name>
<feature type="region of interest" description="Disordered" evidence="1">
    <location>
        <begin position="32"/>
        <end position="83"/>
    </location>
</feature>
<proteinExistence type="predicted"/>
<dbReference type="EMBL" id="KZ678691">
    <property type="protein sequence ID" value="PSR76867.1"/>
    <property type="molecule type" value="Genomic_DNA"/>
</dbReference>
<feature type="compositionally biased region" description="Low complexity" evidence="1">
    <location>
        <begin position="38"/>
        <end position="49"/>
    </location>
</feature>
<organism evidence="2 3">
    <name type="scientific">Coniella lustricola</name>
    <dbReference type="NCBI Taxonomy" id="2025994"/>
    <lineage>
        <taxon>Eukaryota</taxon>
        <taxon>Fungi</taxon>
        <taxon>Dikarya</taxon>
        <taxon>Ascomycota</taxon>
        <taxon>Pezizomycotina</taxon>
        <taxon>Sordariomycetes</taxon>
        <taxon>Sordariomycetidae</taxon>
        <taxon>Diaporthales</taxon>
        <taxon>Schizoparmaceae</taxon>
        <taxon>Coniella</taxon>
    </lineage>
</organism>
<protein>
    <submittedName>
        <fullName evidence="2">Uncharacterized protein</fullName>
    </submittedName>
</protein>
<gene>
    <name evidence="2" type="ORF">BD289DRAFT_378421</name>
</gene>
<evidence type="ECO:0000313" key="2">
    <source>
        <dbReference type="EMBL" id="PSR76867.1"/>
    </source>
</evidence>
<sequence>MCHQITYALPCEHVRTDIVYCAAAGDTDYELKPASPFSSSRNGYSGGSSSRHKRDKGKKSCRDSPRDKGKEGPRSHSRSLSRRKPCRNLTTQAIAYPLPPSFEGNPSTAALSPLLPKCPLARCPFEALNRCWNCCWCGKAWNEQGRCSCIMIIEGSQVRCEHICCETCTPAGVM</sequence>
<dbReference type="InParanoid" id="A0A2T2ZU61"/>
<evidence type="ECO:0000256" key="1">
    <source>
        <dbReference type="SAM" id="MobiDB-lite"/>
    </source>
</evidence>
<evidence type="ECO:0000313" key="3">
    <source>
        <dbReference type="Proteomes" id="UP000241462"/>
    </source>
</evidence>
<dbReference type="Proteomes" id="UP000241462">
    <property type="component" value="Unassembled WGS sequence"/>
</dbReference>
<dbReference type="AlphaFoldDB" id="A0A2T2ZU61"/>
<feature type="compositionally biased region" description="Basic and acidic residues" evidence="1">
    <location>
        <begin position="58"/>
        <end position="74"/>
    </location>
</feature>